<dbReference type="InterPro" id="IPR019076">
    <property type="entry name" value="Spore_lipoprot_YhcN/YlaJ-like"/>
</dbReference>
<evidence type="ECO:0000256" key="1">
    <source>
        <dbReference type="SAM" id="SignalP"/>
    </source>
</evidence>
<dbReference type="InterPro" id="IPR014247">
    <property type="entry name" value="Spore_lipoprot_YhcN/YlaJ"/>
</dbReference>
<comment type="caution">
    <text evidence="2">The sequence shown here is derived from an EMBL/GenBank/DDBJ whole genome shotgun (WGS) entry which is preliminary data.</text>
</comment>
<sequence>MKKIKVFSILSMAIISLFGCAGNQNDKALNNRDNNNVRNVRYEGNNADVRRVRNDTNGINNNQTRLEVADKAADRIIELEEVERANVIVTNRNAYVAVVLRNRDNLTNQLENKIADQVRATDADIRNVFVSANPDFVNRMRDYTEKVNKGEPVEGLFEEFNEAVRRVFPNAR</sequence>
<keyword evidence="1" id="KW-0732">Signal</keyword>
<proteinExistence type="predicted"/>
<dbReference type="Proteomes" id="UP001291930">
    <property type="component" value="Unassembled WGS sequence"/>
</dbReference>
<dbReference type="RefSeq" id="WP_374219492.1">
    <property type="nucleotide sequence ID" value="NZ_JAXOVW010000125.1"/>
</dbReference>
<evidence type="ECO:0000313" key="2">
    <source>
        <dbReference type="EMBL" id="MDZ5610235.1"/>
    </source>
</evidence>
<reference evidence="3" key="1">
    <citation type="submission" date="2023-11" db="EMBL/GenBank/DDBJ databases">
        <title>Genome Sequence of Bacillus pseudomycoides stain BUPM19.</title>
        <authorList>
            <person name="Farhat A."/>
        </authorList>
    </citation>
    <scope>NUCLEOTIDE SEQUENCE [LARGE SCALE GENOMIC DNA]</scope>
    <source>
        <strain evidence="3">BUPM19</strain>
    </source>
</reference>
<feature type="signal peptide" evidence="1">
    <location>
        <begin position="1"/>
        <end position="21"/>
    </location>
</feature>
<dbReference type="EMBL" id="JAXOVW010000125">
    <property type="protein sequence ID" value="MDZ5610235.1"/>
    <property type="molecule type" value="Genomic_DNA"/>
</dbReference>
<organism evidence="2 3">
    <name type="scientific">Bacillus bingmayongensis</name>
    <dbReference type="NCBI Taxonomy" id="1150157"/>
    <lineage>
        <taxon>Bacteria</taxon>
        <taxon>Bacillati</taxon>
        <taxon>Bacillota</taxon>
        <taxon>Bacilli</taxon>
        <taxon>Bacillales</taxon>
        <taxon>Bacillaceae</taxon>
        <taxon>Bacillus</taxon>
    </lineage>
</organism>
<keyword evidence="2" id="KW-0449">Lipoprotein</keyword>
<keyword evidence="3" id="KW-1185">Reference proteome</keyword>
<dbReference type="NCBIfam" id="TIGR02898">
    <property type="entry name" value="spore_YhcN_YlaJ"/>
    <property type="match status" value="1"/>
</dbReference>
<evidence type="ECO:0000313" key="3">
    <source>
        <dbReference type="Proteomes" id="UP001291930"/>
    </source>
</evidence>
<name>A0ABU5K3H3_9BACI</name>
<dbReference type="PROSITE" id="PS51257">
    <property type="entry name" value="PROKAR_LIPOPROTEIN"/>
    <property type="match status" value="1"/>
</dbReference>
<dbReference type="Pfam" id="PF09580">
    <property type="entry name" value="Spore_YhcN_YlaJ"/>
    <property type="match status" value="1"/>
</dbReference>
<feature type="chain" id="PRO_5047376810" evidence="1">
    <location>
        <begin position="22"/>
        <end position="172"/>
    </location>
</feature>
<gene>
    <name evidence="2" type="ORF">U2I54_25185</name>
</gene>
<accession>A0ABU5K3H3</accession>
<protein>
    <submittedName>
        <fullName evidence="2">YhcN/YlaJ family sporulation lipoprotein</fullName>
    </submittedName>
</protein>